<dbReference type="SUPFAM" id="SSF56112">
    <property type="entry name" value="Protein kinase-like (PK-like)"/>
    <property type="match status" value="1"/>
</dbReference>
<dbReference type="PANTHER" id="PTHR24353">
    <property type="entry name" value="CYCLIC NUCLEOTIDE-DEPENDENT PROTEIN KINASE"/>
    <property type="match status" value="1"/>
</dbReference>
<evidence type="ECO:0000256" key="1">
    <source>
        <dbReference type="ARBA" id="ARBA00022527"/>
    </source>
</evidence>
<evidence type="ECO:0000313" key="8">
    <source>
        <dbReference type="EMBL" id="GHP05946.1"/>
    </source>
</evidence>
<sequence length="302" mass="34425">MAKHKGTEQRYAVKILGKERLIETGQMHNVVNERKLLAKCNHPNIIKLISVDRDSRHYYMIFEMLQGGELMGLIRTFGRLEHMAARFYTGNVILAFAYLHKQNIVFRDLKPENLLIEASGYLKLIDFGFAKVVNSRTYTLCGTPAYIAPEVVLSEGHDKAVDYWALGVLIFEMMAGYSPFEEGGGGDLAIYERITKCEYTFPKHFDSNAKDVIKQLLQPKSAKRLGNLARGVSNLSEHAWFRSEEKTFSWEKLKARELDPPFRPRLDVEDDMSMFEVADVSTAHLKNSGIVSMDTSEWDAAF</sequence>
<dbReference type="GO" id="GO:0005952">
    <property type="term" value="C:cAMP-dependent protein kinase complex"/>
    <property type="evidence" value="ECO:0007669"/>
    <property type="project" value="TreeGrafter"/>
</dbReference>
<dbReference type="InterPro" id="IPR000961">
    <property type="entry name" value="AGC-kinase_C"/>
</dbReference>
<keyword evidence="1" id="KW-0723">Serine/threonine-protein kinase</keyword>
<dbReference type="Proteomes" id="UP000660262">
    <property type="component" value="Unassembled WGS sequence"/>
</dbReference>
<accession>A0A830HF41</accession>
<proteinExistence type="predicted"/>
<dbReference type="FunFam" id="1.10.510.10:FF:000005">
    <property type="entry name" value="cAMP-dependent protein kinase catalytic subunit alpha"/>
    <property type="match status" value="1"/>
</dbReference>
<evidence type="ECO:0000256" key="5">
    <source>
        <dbReference type="ARBA" id="ARBA00022840"/>
    </source>
</evidence>
<evidence type="ECO:0000256" key="4">
    <source>
        <dbReference type="ARBA" id="ARBA00022777"/>
    </source>
</evidence>
<keyword evidence="2" id="KW-0808">Transferase</keyword>
<evidence type="ECO:0000256" key="2">
    <source>
        <dbReference type="ARBA" id="ARBA00022679"/>
    </source>
</evidence>
<gene>
    <name evidence="8" type="ORF">PPROV_000469300</name>
</gene>
<comment type="caution">
    <text evidence="8">The sequence shown here is derived from an EMBL/GenBank/DDBJ whole genome shotgun (WGS) entry which is preliminary data.</text>
</comment>
<dbReference type="PROSITE" id="PS50011">
    <property type="entry name" value="PROTEIN_KINASE_DOM"/>
    <property type="match status" value="1"/>
</dbReference>
<evidence type="ECO:0008006" key="10">
    <source>
        <dbReference type="Google" id="ProtNLM"/>
    </source>
</evidence>
<feature type="domain" description="AGC-kinase C-terminal" evidence="7">
    <location>
        <begin position="246"/>
        <end position="302"/>
    </location>
</feature>
<dbReference type="GO" id="GO:0004691">
    <property type="term" value="F:cAMP-dependent protein kinase activity"/>
    <property type="evidence" value="ECO:0007669"/>
    <property type="project" value="TreeGrafter"/>
</dbReference>
<dbReference type="SMART" id="SM00220">
    <property type="entry name" value="S_TKc"/>
    <property type="match status" value="1"/>
</dbReference>
<evidence type="ECO:0000313" key="9">
    <source>
        <dbReference type="Proteomes" id="UP000660262"/>
    </source>
</evidence>
<protein>
    <recommendedName>
        <fullName evidence="10">Protein kinase domain-containing protein</fullName>
    </recommendedName>
</protein>
<dbReference type="OrthoDB" id="417078at2759"/>
<keyword evidence="4" id="KW-0418">Kinase</keyword>
<dbReference type="PANTHER" id="PTHR24353:SF37">
    <property type="entry name" value="CAMP-DEPENDENT PROTEIN KINASE CATALYTIC SUBUNIT PRKX"/>
    <property type="match status" value="1"/>
</dbReference>
<dbReference type="InterPro" id="IPR011009">
    <property type="entry name" value="Kinase-like_dom_sf"/>
</dbReference>
<evidence type="ECO:0000259" key="6">
    <source>
        <dbReference type="PROSITE" id="PS50011"/>
    </source>
</evidence>
<keyword evidence="9" id="KW-1185">Reference proteome</keyword>
<keyword evidence="5" id="KW-0067">ATP-binding</keyword>
<reference evidence="8" key="1">
    <citation type="submission" date="2020-10" db="EMBL/GenBank/DDBJ databases">
        <title>Unveiling of a novel bifunctional photoreceptor, Dualchrome1, isolated from a cosmopolitan green alga.</title>
        <authorList>
            <person name="Suzuki S."/>
            <person name="Kawachi M."/>
        </authorList>
    </citation>
    <scope>NUCLEOTIDE SEQUENCE</scope>
    <source>
        <strain evidence="8">NIES 2893</strain>
    </source>
</reference>
<dbReference type="PROSITE" id="PS51285">
    <property type="entry name" value="AGC_KINASE_CTER"/>
    <property type="match status" value="1"/>
</dbReference>
<evidence type="ECO:0000256" key="3">
    <source>
        <dbReference type="ARBA" id="ARBA00022741"/>
    </source>
</evidence>
<evidence type="ECO:0000259" key="7">
    <source>
        <dbReference type="PROSITE" id="PS51285"/>
    </source>
</evidence>
<dbReference type="Pfam" id="PF00069">
    <property type="entry name" value="Pkinase"/>
    <property type="match status" value="1"/>
</dbReference>
<keyword evidence="3" id="KW-0547">Nucleotide-binding</keyword>
<dbReference type="Gene3D" id="3.30.200.20">
    <property type="entry name" value="Phosphorylase Kinase, domain 1"/>
    <property type="match status" value="1"/>
</dbReference>
<dbReference type="Gene3D" id="1.10.510.10">
    <property type="entry name" value="Transferase(Phosphotransferase) domain 1"/>
    <property type="match status" value="1"/>
</dbReference>
<dbReference type="InterPro" id="IPR000719">
    <property type="entry name" value="Prot_kinase_dom"/>
</dbReference>
<organism evidence="8 9">
    <name type="scientific">Pycnococcus provasolii</name>
    <dbReference type="NCBI Taxonomy" id="41880"/>
    <lineage>
        <taxon>Eukaryota</taxon>
        <taxon>Viridiplantae</taxon>
        <taxon>Chlorophyta</taxon>
        <taxon>Pseudoscourfieldiophyceae</taxon>
        <taxon>Pseudoscourfieldiales</taxon>
        <taxon>Pycnococcaceae</taxon>
        <taxon>Pycnococcus</taxon>
    </lineage>
</organism>
<dbReference type="EMBL" id="BNJQ01000011">
    <property type="protein sequence ID" value="GHP05946.1"/>
    <property type="molecule type" value="Genomic_DNA"/>
</dbReference>
<feature type="domain" description="Protein kinase" evidence="6">
    <location>
        <begin position="1"/>
        <end position="241"/>
    </location>
</feature>
<name>A0A830HF41_9CHLO</name>
<dbReference type="GO" id="GO:0005524">
    <property type="term" value="F:ATP binding"/>
    <property type="evidence" value="ECO:0007669"/>
    <property type="project" value="UniProtKB-KW"/>
</dbReference>
<dbReference type="AlphaFoldDB" id="A0A830HF41"/>